<feature type="domain" description="4Fe-4S ferredoxin-type" evidence="4">
    <location>
        <begin position="3"/>
        <end position="34"/>
    </location>
</feature>
<dbReference type="Gene3D" id="3.30.70.20">
    <property type="match status" value="1"/>
</dbReference>
<feature type="domain" description="4Fe-4S ferredoxin-type" evidence="4">
    <location>
        <begin position="50"/>
        <end position="79"/>
    </location>
</feature>
<evidence type="ECO:0000259" key="4">
    <source>
        <dbReference type="PROSITE" id="PS51379"/>
    </source>
</evidence>
<keyword evidence="6" id="KW-1185">Reference proteome</keyword>
<evidence type="ECO:0000256" key="3">
    <source>
        <dbReference type="ARBA" id="ARBA00023014"/>
    </source>
</evidence>
<keyword evidence="3" id="KW-0411">Iron-sulfur</keyword>
<dbReference type="PROSITE" id="PS51379">
    <property type="entry name" value="4FE4S_FER_2"/>
    <property type="match status" value="2"/>
</dbReference>
<keyword evidence="2" id="KW-0408">Iron</keyword>
<dbReference type="Pfam" id="PF00037">
    <property type="entry name" value="Fer4"/>
    <property type="match status" value="1"/>
</dbReference>
<evidence type="ECO:0000313" key="5">
    <source>
        <dbReference type="EMBL" id="EEG76986.1"/>
    </source>
</evidence>
<comment type="caution">
    <text evidence="5">The sequence shown here is derived from an EMBL/GenBank/DDBJ whole genome shotgun (WGS) entry which is preliminary data.</text>
</comment>
<dbReference type="AlphaFoldDB" id="C0GID8"/>
<evidence type="ECO:0000256" key="2">
    <source>
        <dbReference type="ARBA" id="ARBA00023004"/>
    </source>
</evidence>
<accession>C0GID8</accession>
<evidence type="ECO:0000256" key="1">
    <source>
        <dbReference type="ARBA" id="ARBA00022723"/>
    </source>
</evidence>
<gene>
    <name evidence="5" type="ORF">DealDRAFT_2247</name>
</gene>
<dbReference type="InterPro" id="IPR017896">
    <property type="entry name" value="4Fe4S_Fe-S-bd"/>
</dbReference>
<sequence length="86" mass="9277">MTSKVIIDYKVSQCTGCRLCMLACAWTGSKTHRLSDSAICIEVDEKLFRRSMILDAERCTGCLACVSICPGEALVKRDGETKGAGA</sequence>
<dbReference type="OrthoDB" id="9810688at2"/>
<dbReference type="SUPFAM" id="SSF54862">
    <property type="entry name" value="4Fe-4S ferredoxins"/>
    <property type="match status" value="1"/>
</dbReference>
<protein>
    <submittedName>
        <fullName evidence="5">4Fe-4S ferredoxin iron-sulfur binding domain protein</fullName>
    </submittedName>
</protein>
<dbReference type="Pfam" id="PF12800">
    <property type="entry name" value="Fer4_4"/>
    <property type="match status" value="1"/>
</dbReference>
<dbReference type="Proteomes" id="UP000006443">
    <property type="component" value="Unassembled WGS sequence"/>
</dbReference>
<dbReference type="PROSITE" id="PS00198">
    <property type="entry name" value="4FE4S_FER_1"/>
    <property type="match status" value="1"/>
</dbReference>
<dbReference type="GO" id="GO:0051536">
    <property type="term" value="F:iron-sulfur cluster binding"/>
    <property type="evidence" value="ECO:0007669"/>
    <property type="project" value="UniProtKB-KW"/>
</dbReference>
<keyword evidence="1" id="KW-0479">Metal-binding</keyword>
<dbReference type="STRING" id="555088.DealDRAFT_2247"/>
<dbReference type="RefSeq" id="WP_008517464.1">
    <property type="nucleotide sequence ID" value="NZ_ACJM01000011.1"/>
</dbReference>
<reference evidence="5 6" key="1">
    <citation type="submission" date="2009-02" db="EMBL/GenBank/DDBJ databases">
        <title>Sequencing of the draft genome and assembly of Dethiobacter alkaliphilus AHT 1.</title>
        <authorList>
            <consortium name="US DOE Joint Genome Institute (JGI-PGF)"/>
            <person name="Lucas S."/>
            <person name="Copeland A."/>
            <person name="Lapidus A."/>
            <person name="Glavina del Rio T."/>
            <person name="Dalin E."/>
            <person name="Tice H."/>
            <person name="Bruce D."/>
            <person name="Goodwin L."/>
            <person name="Pitluck S."/>
            <person name="Larimer F."/>
            <person name="Land M.L."/>
            <person name="Hauser L."/>
            <person name="Muyzer G."/>
        </authorList>
    </citation>
    <scope>NUCLEOTIDE SEQUENCE [LARGE SCALE GENOMIC DNA]</scope>
    <source>
        <strain evidence="5 6">AHT 1</strain>
    </source>
</reference>
<dbReference type="InterPro" id="IPR017900">
    <property type="entry name" value="4Fe4S_Fe_S_CS"/>
</dbReference>
<dbReference type="EMBL" id="ACJM01000011">
    <property type="protein sequence ID" value="EEG76986.1"/>
    <property type="molecule type" value="Genomic_DNA"/>
</dbReference>
<evidence type="ECO:0000313" key="6">
    <source>
        <dbReference type="Proteomes" id="UP000006443"/>
    </source>
</evidence>
<organism evidence="5 6">
    <name type="scientific">Dethiobacter alkaliphilus AHT 1</name>
    <dbReference type="NCBI Taxonomy" id="555088"/>
    <lineage>
        <taxon>Bacteria</taxon>
        <taxon>Bacillati</taxon>
        <taxon>Bacillota</taxon>
        <taxon>Dethiobacteria</taxon>
        <taxon>Dethiobacterales</taxon>
        <taxon>Dethiobacteraceae</taxon>
        <taxon>Dethiobacter</taxon>
    </lineage>
</organism>
<proteinExistence type="predicted"/>
<name>C0GID8_DETAL</name>
<dbReference type="GO" id="GO:0046872">
    <property type="term" value="F:metal ion binding"/>
    <property type="evidence" value="ECO:0007669"/>
    <property type="project" value="UniProtKB-KW"/>
</dbReference>